<name>A0A8J8TBU1_9EURY</name>
<dbReference type="RefSeq" id="WP_142979867.1">
    <property type="nucleotide sequence ID" value="NZ_RKLU01000003.1"/>
</dbReference>
<accession>A0A8J8TBU1</accession>
<dbReference type="AlphaFoldDB" id="A0A8J8TBU1"/>
<evidence type="ECO:0000256" key="1">
    <source>
        <dbReference type="SAM" id="MobiDB-lite"/>
    </source>
</evidence>
<dbReference type="EMBL" id="RKLU01000003">
    <property type="protein sequence ID" value="TQQ81307.1"/>
    <property type="molecule type" value="Genomic_DNA"/>
</dbReference>
<feature type="region of interest" description="Disordered" evidence="1">
    <location>
        <begin position="1"/>
        <end position="23"/>
    </location>
</feature>
<sequence length="184" mass="20598">MKYEDDNSEEVPPAKEPAATPLFSAEDLSLSDYPVIHVPEKRLYALAENARHFAEQWEGSTDNFLKGLLGEFCYAKPLGKVQDLDTEIYPDGGDGGSDLNYRGATIDVKTVGQHRSDPALTVDAYKPLRADYYALASRISKTDIRLIGYAPRKFVANAPTRQHNGKPYHIVEQRYLFPFPSAFV</sequence>
<evidence type="ECO:0000313" key="3">
    <source>
        <dbReference type="Proteomes" id="UP000705823"/>
    </source>
</evidence>
<organism evidence="2 3">
    <name type="scientific">Halonotius terrestris</name>
    <dbReference type="NCBI Taxonomy" id="2487750"/>
    <lineage>
        <taxon>Archaea</taxon>
        <taxon>Methanobacteriati</taxon>
        <taxon>Methanobacteriota</taxon>
        <taxon>Stenosarchaea group</taxon>
        <taxon>Halobacteria</taxon>
        <taxon>Halobacteriales</taxon>
        <taxon>Haloferacaceae</taxon>
        <taxon>Halonotius</taxon>
    </lineage>
</organism>
<reference evidence="2" key="1">
    <citation type="submission" date="2019-02" db="EMBL/GenBank/DDBJ databases">
        <title>Halonotius sp. a new haloarchaeum isolated from saline soil.</title>
        <authorList>
            <person name="Duran-Viseras A."/>
            <person name="Sanchez-Porro C."/>
            <person name="Ventosa A."/>
        </authorList>
    </citation>
    <scope>NUCLEOTIDE SEQUENCE</scope>
    <source>
        <strain evidence="2">F15B</strain>
    </source>
</reference>
<keyword evidence="3" id="KW-1185">Reference proteome</keyword>
<proteinExistence type="predicted"/>
<protein>
    <recommendedName>
        <fullName evidence="4">Restriction endonuclease</fullName>
    </recommendedName>
</protein>
<dbReference type="OrthoDB" id="335195at2157"/>
<gene>
    <name evidence="2" type="ORF">EGH24_09300</name>
</gene>
<evidence type="ECO:0008006" key="4">
    <source>
        <dbReference type="Google" id="ProtNLM"/>
    </source>
</evidence>
<dbReference type="Proteomes" id="UP000705823">
    <property type="component" value="Unassembled WGS sequence"/>
</dbReference>
<comment type="caution">
    <text evidence="2">The sequence shown here is derived from an EMBL/GenBank/DDBJ whole genome shotgun (WGS) entry which is preliminary data.</text>
</comment>
<evidence type="ECO:0000313" key="2">
    <source>
        <dbReference type="EMBL" id="TQQ81307.1"/>
    </source>
</evidence>